<organism evidence="5">
    <name type="scientific">Marinobacter sp. MMG032</name>
    <dbReference type="NCBI Taxonomy" id="3158548"/>
    <lineage>
        <taxon>Bacteria</taxon>
        <taxon>Pseudomonadati</taxon>
        <taxon>Pseudomonadota</taxon>
        <taxon>Gammaproteobacteria</taxon>
        <taxon>Pseudomonadales</taxon>
        <taxon>Marinobacteraceae</taxon>
        <taxon>Marinobacter</taxon>
    </lineage>
</organism>
<dbReference type="RefSeq" id="WP_349343027.1">
    <property type="nucleotide sequence ID" value="NZ_CP157802.1"/>
</dbReference>
<dbReference type="InterPro" id="IPR027417">
    <property type="entry name" value="P-loop_NTPase"/>
</dbReference>
<evidence type="ECO:0000256" key="1">
    <source>
        <dbReference type="ARBA" id="ARBA00006611"/>
    </source>
</evidence>
<dbReference type="PROSITE" id="PS00662">
    <property type="entry name" value="T2SP_E"/>
    <property type="match status" value="1"/>
</dbReference>
<sequence>MSEKSSAHRRFERHLRDHLLVEFCQLIADDDEAPETLEADALLSDAVSARATDLHLDPFPDHYRVRLRIDGIIVDAVEVSYDQGRRLVNQFKAMASLDPIPSVRCNEGSFVYTLDEIDLDLRVTSIPCVSGDKLAIRVLTPPASVQNIQELGIPSEGIGWIQRWMDATGGMFLVSGPTGSGKTTTLYALLHELKLSDSHVVTLEDPVEYEVPGINQVQVDSSHELDFTRGTQAMLRLDPDYVLIGEIRDVPSAQAAISVATSGRSMMATLHSRDAVGTVTSLRNLGLDDYEIAANLGIVASQRLVRRLCKECRTKGQPDEITKQWLLDAGREVPEATWLPTGCPSCNNLGYKGRMGIFDVWQLTEEDYARILKHEDEHSLRQALNDRGQQMMLDDGMAKVESGETTFRELLRTGVMFSGLRSATE</sequence>
<dbReference type="InterPro" id="IPR001482">
    <property type="entry name" value="T2SS/T4SS_dom"/>
</dbReference>
<feature type="domain" description="Bacterial type II secretion system protein E" evidence="4">
    <location>
        <begin position="235"/>
        <end position="249"/>
    </location>
</feature>
<dbReference type="EMBL" id="CP157802">
    <property type="protein sequence ID" value="XBQ19538.1"/>
    <property type="molecule type" value="Genomic_DNA"/>
</dbReference>
<name>A0AAU7MM01_9GAMM</name>
<evidence type="ECO:0000259" key="4">
    <source>
        <dbReference type="PROSITE" id="PS00662"/>
    </source>
</evidence>
<dbReference type="GO" id="GO:0005886">
    <property type="term" value="C:plasma membrane"/>
    <property type="evidence" value="ECO:0007669"/>
    <property type="project" value="TreeGrafter"/>
</dbReference>
<gene>
    <name evidence="5" type="ORF">ABNF92_19195</name>
</gene>
<dbReference type="PANTHER" id="PTHR30258">
    <property type="entry name" value="TYPE II SECRETION SYSTEM PROTEIN GSPE-RELATED"/>
    <property type="match status" value="1"/>
</dbReference>
<dbReference type="SMART" id="SM00382">
    <property type="entry name" value="AAA"/>
    <property type="match status" value="1"/>
</dbReference>
<comment type="similarity">
    <text evidence="1">Belongs to the GSP E family.</text>
</comment>
<dbReference type="Pfam" id="PF00437">
    <property type="entry name" value="T2SSE"/>
    <property type="match status" value="1"/>
</dbReference>
<reference evidence="5" key="1">
    <citation type="submission" date="2024-05" db="EMBL/GenBank/DDBJ databases">
        <title>Draft Genome Sequences of Flagellimonas sp. MMG031 and Marinobacter sp. MMG032 Isolated from the dinoflagellate Symbiodinium pilosum.</title>
        <authorList>
            <person name="Shikuma N.J."/>
            <person name="Farrell M.V."/>
        </authorList>
    </citation>
    <scope>NUCLEOTIDE SEQUENCE</scope>
    <source>
        <strain evidence="5">MMG032</strain>
    </source>
</reference>
<evidence type="ECO:0000256" key="2">
    <source>
        <dbReference type="ARBA" id="ARBA00022741"/>
    </source>
</evidence>
<dbReference type="PANTHER" id="PTHR30258:SF2">
    <property type="entry name" value="COMG OPERON PROTEIN 1"/>
    <property type="match status" value="1"/>
</dbReference>
<accession>A0AAU7MM01</accession>
<dbReference type="Gene3D" id="3.30.450.90">
    <property type="match status" value="1"/>
</dbReference>
<dbReference type="GO" id="GO:0016887">
    <property type="term" value="F:ATP hydrolysis activity"/>
    <property type="evidence" value="ECO:0007669"/>
    <property type="project" value="TreeGrafter"/>
</dbReference>
<dbReference type="AlphaFoldDB" id="A0AAU7MM01"/>
<dbReference type="KEGG" id="mamm:ABNF92_19195"/>
<keyword evidence="3" id="KW-0067">ATP-binding</keyword>
<dbReference type="InterPro" id="IPR003593">
    <property type="entry name" value="AAA+_ATPase"/>
</dbReference>
<keyword evidence="2" id="KW-0547">Nucleotide-binding</keyword>
<dbReference type="GO" id="GO:0005524">
    <property type="term" value="F:ATP binding"/>
    <property type="evidence" value="ECO:0007669"/>
    <property type="project" value="UniProtKB-KW"/>
</dbReference>
<proteinExistence type="inferred from homology"/>
<evidence type="ECO:0000313" key="5">
    <source>
        <dbReference type="EMBL" id="XBQ19538.1"/>
    </source>
</evidence>
<dbReference type="SUPFAM" id="SSF52540">
    <property type="entry name" value="P-loop containing nucleoside triphosphate hydrolases"/>
    <property type="match status" value="1"/>
</dbReference>
<dbReference type="Gene3D" id="3.40.50.300">
    <property type="entry name" value="P-loop containing nucleotide triphosphate hydrolases"/>
    <property type="match status" value="1"/>
</dbReference>
<evidence type="ECO:0000256" key="3">
    <source>
        <dbReference type="ARBA" id="ARBA00022840"/>
    </source>
</evidence>
<protein>
    <submittedName>
        <fullName evidence="5">GspE/PulE family protein</fullName>
    </submittedName>
</protein>
<dbReference type="CDD" id="cd01129">
    <property type="entry name" value="PulE-GspE-like"/>
    <property type="match status" value="1"/>
</dbReference>